<protein>
    <recommendedName>
        <fullName evidence="3">Apea-like HEPN domain-containing protein</fullName>
    </recommendedName>
</protein>
<reference evidence="1 2" key="1">
    <citation type="submission" date="2012-01" db="EMBL/GenBank/DDBJ databases">
        <title>Complete sequence of chromosome of Clostridium pasteurianum BC1.</title>
        <authorList>
            <consortium name="US DOE Joint Genome Institute"/>
            <person name="Lucas S."/>
            <person name="Han J."/>
            <person name="Lapidus A."/>
            <person name="Cheng J.-F."/>
            <person name="Goodwin L."/>
            <person name="Pitluck S."/>
            <person name="Peters L."/>
            <person name="Mikhailova N."/>
            <person name="Teshima H."/>
            <person name="Detter J.C."/>
            <person name="Han C."/>
            <person name="Tapia R."/>
            <person name="Land M."/>
            <person name="Hauser L."/>
            <person name="Kyrpides N."/>
            <person name="Ivanova N."/>
            <person name="Pagani I."/>
            <person name="Dunn J."/>
            <person name="Taghavi S."/>
            <person name="Francis A."/>
            <person name="van der Lelie D."/>
            <person name="Woyke T."/>
        </authorList>
    </citation>
    <scope>NUCLEOTIDE SEQUENCE [LARGE SCALE GENOMIC DNA]</scope>
    <source>
        <strain evidence="1 2">BC1</strain>
    </source>
</reference>
<dbReference type="EMBL" id="CP003261">
    <property type="protein sequence ID" value="AGK96625.1"/>
    <property type="molecule type" value="Genomic_DNA"/>
</dbReference>
<dbReference type="KEGG" id="cpas:Clopa_1703"/>
<dbReference type="PATRIC" id="fig|86416.3.peg.1679"/>
<proteinExistence type="predicted"/>
<keyword evidence="2" id="KW-1185">Reference proteome</keyword>
<sequence length="360" mass="42653">MNLIMFKFFIDFNLGLPTSAFIMRLDNKNICINCEKYNTLNYQTFTSLNIDWEKDKENTRILESNAINKNGDKYLNRQIFFKLDEPFKYGYKDYITSNILVIVFEEYQDHDVTTSEGLEYNYEKAKLFFEKFINKYRLVSNFSFIPNPNSLKLPLIEILICKNKSIKNVYAKEALPFTHLDIKTVLENPFVKGHTDSLHPDDKTLNTLVSKLNQCEDIQLYDKLLLDAKEQAFVKKDYPLCIVLCETAFETFLQYELKKACVKNHIKMLLTYYKRRKKFRPYKLAIENGNVKKDLLTNYLNFIFKVKIESTIEYINWDKNAYKKRNNIIHNGILNFNLKDAENAFTTTMSFIKYIKKLSS</sequence>
<dbReference type="HOGENOM" id="CLU_768845_0_0_9"/>
<dbReference type="RefSeq" id="WP_015614944.1">
    <property type="nucleotide sequence ID" value="NC_021182.1"/>
</dbReference>
<evidence type="ECO:0000313" key="1">
    <source>
        <dbReference type="EMBL" id="AGK96625.1"/>
    </source>
</evidence>
<dbReference type="STRING" id="86416.Clopa_1703"/>
<evidence type="ECO:0000313" key="2">
    <source>
        <dbReference type="Proteomes" id="UP000013523"/>
    </source>
</evidence>
<dbReference type="AlphaFoldDB" id="R4KAG0"/>
<dbReference type="eggNOG" id="ENOG5034BP2">
    <property type="taxonomic scope" value="Bacteria"/>
</dbReference>
<organism evidence="1 2">
    <name type="scientific">Clostridium pasteurianum BC1</name>
    <dbReference type="NCBI Taxonomy" id="86416"/>
    <lineage>
        <taxon>Bacteria</taxon>
        <taxon>Bacillati</taxon>
        <taxon>Bacillota</taxon>
        <taxon>Clostridia</taxon>
        <taxon>Eubacteriales</taxon>
        <taxon>Clostridiaceae</taxon>
        <taxon>Clostridium</taxon>
    </lineage>
</organism>
<name>R4KAG0_CLOPA</name>
<dbReference type="Proteomes" id="UP000013523">
    <property type="component" value="Chromosome"/>
</dbReference>
<accession>R4KAG0</accession>
<gene>
    <name evidence="1" type="ORF">Clopa_1703</name>
</gene>
<evidence type="ECO:0008006" key="3">
    <source>
        <dbReference type="Google" id="ProtNLM"/>
    </source>
</evidence>